<accession>A0ABV4G3M3</accession>
<organism evidence="2 3">
    <name type="scientific">Bradyrhizobium ottawaense</name>
    <dbReference type="NCBI Taxonomy" id="931866"/>
    <lineage>
        <taxon>Bacteria</taxon>
        <taxon>Pseudomonadati</taxon>
        <taxon>Pseudomonadota</taxon>
        <taxon>Alphaproteobacteria</taxon>
        <taxon>Hyphomicrobiales</taxon>
        <taxon>Nitrobacteraceae</taxon>
        <taxon>Bradyrhizobium</taxon>
    </lineage>
</organism>
<evidence type="ECO:0000313" key="3">
    <source>
        <dbReference type="Proteomes" id="UP001565369"/>
    </source>
</evidence>
<feature type="transmembrane region" description="Helical" evidence="1">
    <location>
        <begin position="51"/>
        <end position="71"/>
    </location>
</feature>
<protein>
    <submittedName>
        <fullName evidence="2">Uncharacterized protein</fullName>
    </submittedName>
</protein>
<dbReference type="Proteomes" id="UP001565369">
    <property type="component" value="Unassembled WGS sequence"/>
</dbReference>
<evidence type="ECO:0000256" key="1">
    <source>
        <dbReference type="SAM" id="Phobius"/>
    </source>
</evidence>
<gene>
    <name evidence="2" type="ORF">ABIG07_007050</name>
</gene>
<comment type="caution">
    <text evidence="2">The sequence shown here is derived from an EMBL/GenBank/DDBJ whole genome shotgun (WGS) entry which is preliminary data.</text>
</comment>
<reference evidence="2 3" key="1">
    <citation type="submission" date="2024-07" db="EMBL/GenBank/DDBJ databases">
        <title>Genomic Encyclopedia of Type Strains, Phase V (KMG-V): Genome sequencing to study the core and pangenomes of soil and plant-associated prokaryotes.</title>
        <authorList>
            <person name="Whitman W."/>
        </authorList>
    </citation>
    <scope>NUCLEOTIDE SEQUENCE [LARGE SCALE GENOMIC DNA]</scope>
    <source>
        <strain evidence="2 3">USDA 152</strain>
    </source>
</reference>
<dbReference type="EMBL" id="JBGBZJ010000003">
    <property type="protein sequence ID" value="MEY9458102.1"/>
    <property type="molecule type" value="Genomic_DNA"/>
</dbReference>
<sequence length="73" mass="7669">MNLIHRHRTPTPAARPIAMLHALLSAIVDILLSAAWSAVVRFFGLENAVEIATAIFGLGCIVIGSAVLLLGHG</sequence>
<keyword evidence="1" id="KW-1133">Transmembrane helix</keyword>
<proteinExistence type="predicted"/>
<evidence type="ECO:0000313" key="2">
    <source>
        <dbReference type="EMBL" id="MEY9458102.1"/>
    </source>
</evidence>
<keyword evidence="3" id="KW-1185">Reference proteome</keyword>
<name>A0ABV4G3M3_9BRAD</name>
<keyword evidence="1" id="KW-0472">Membrane</keyword>
<feature type="transmembrane region" description="Helical" evidence="1">
    <location>
        <begin position="20"/>
        <end position="39"/>
    </location>
</feature>
<keyword evidence="1" id="KW-0812">Transmembrane</keyword>